<evidence type="ECO:0000313" key="3">
    <source>
        <dbReference type="Proteomes" id="UP000245380"/>
    </source>
</evidence>
<evidence type="ECO:0000256" key="1">
    <source>
        <dbReference type="SAM" id="MobiDB-lite"/>
    </source>
</evidence>
<organism evidence="2 3">
    <name type="scientific">Sulfoacidibacillus thermotolerans</name>
    <name type="common">Acidibacillus sulfuroxidans</name>
    <dbReference type="NCBI Taxonomy" id="1765684"/>
    <lineage>
        <taxon>Bacteria</taxon>
        <taxon>Bacillati</taxon>
        <taxon>Bacillota</taxon>
        <taxon>Bacilli</taxon>
        <taxon>Bacillales</taxon>
        <taxon>Alicyclobacillaceae</taxon>
        <taxon>Sulfoacidibacillus</taxon>
    </lineage>
</organism>
<accession>A0A2U3D5K7</accession>
<evidence type="ECO:0000313" key="2">
    <source>
        <dbReference type="EMBL" id="PWI56562.1"/>
    </source>
</evidence>
<dbReference type="Gene3D" id="3.40.50.300">
    <property type="entry name" value="P-loop containing nucleotide triphosphate hydrolases"/>
    <property type="match status" value="1"/>
</dbReference>
<feature type="region of interest" description="Disordered" evidence="1">
    <location>
        <begin position="251"/>
        <end position="282"/>
    </location>
</feature>
<comment type="caution">
    <text evidence="2">The sequence shown here is derived from an EMBL/GenBank/DDBJ whole genome shotgun (WGS) entry which is preliminary data.</text>
</comment>
<feature type="compositionally biased region" description="Pro residues" evidence="1">
    <location>
        <begin position="1"/>
        <end position="10"/>
    </location>
</feature>
<dbReference type="AlphaFoldDB" id="A0A2U3D5K7"/>
<feature type="compositionally biased region" description="Low complexity" evidence="1">
    <location>
        <begin position="254"/>
        <end position="263"/>
    </location>
</feature>
<dbReference type="EMBL" id="MPDK01000036">
    <property type="protein sequence ID" value="PWI56562.1"/>
    <property type="molecule type" value="Genomic_DNA"/>
</dbReference>
<feature type="region of interest" description="Disordered" evidence="1">
    <location>
        <begin position="1"/>
        <end position="31"/>
    </location>
</feature>
<reference evidence="2 3" key="1">
    <citation type="submission" date="2016-11" db="EMBL/GenBank/DDBJ databases">
        <title>Comparative genomics of Acidibacillus ferroxidans species.</title>
        <authorList>
            <person name="Oliveira G."/>
            <person name="Nunes G."/>
            <person name="Oliveira R."/>
            <person name="Araujo F."/>
            <person name="Salim A."/>
            <person name="Scholte L."/>
            <person name="Morais D."/>
            <person name="Nancucheo I."/>
            <person name="Johnson D.B."/>
            <person name="Grail B."/>
            <person name="Bittencourt J."/>
            <person name="Valadares R."/>
        </authorList>
    </citation>
    <scope>NUCLEOTIDE SEQUENCE [LARGE SCALE GENOMIC DNA]</scope>
    <source>
        <strain evidence="2 3">Y002</strain>
    </source>
</reference>
<gene>
    <name evidence="2" type="ORF">BM613_13010</name>
</gene>
<keyword evidence="3" id="KW-1185">Reference proteome</keyword>
<sequence>MSKMPPPPLRRNPNLQDDASRSSQKEDARGTWSERLKSFQFGEIQTKPDWMKEKNPLDRIKNFRFGETKTKPFWYKNEPSYKERSFAWTQIIPFMNEEYKEADRLPSKLVQGTEVVAFRFQKNENGEIGIYVGCKETKRNQLKKNLHEEIMHIDLQEVSEPTSYPTKSLHRYGVVGGMLNLDGSLEAVLSALESGSYLELRFEQRPAYEFTQSLTGKGEARDGRDFFQTAKKIAHALNPFDAETVAAAGGTPFSGKRSSSSAASKEKTSLSPEEKDRLARIQKRKSENTTYYRVKIHMGVKDENAHVYEKIAVNLNRQFEKEHRFVLDQGKGKESDWLWSEEELSRLIRLPNMKKEKMQKLIVGMKPGEQTLDDDQLTKGIAVGRLIHPVKPPRLVKIPKQQFLRHFFMGGKNGSGKSSTAIQMIQSMLDDWVESPDQAPGFTYVDPAGSTLTIVLNRLLHMEQQG</sequence>
<name>A0A2U3D5K7_SULT2</name>
<dbReference type="InterPro" id="IPR027417">
    <property type="entry name" value="P-loop_NTPase"/>
</dbReference>
<protein>
    <submittedName>
        <fullName evidence="2">Uncharacterized protein</fullName>
    </submittedName>
</protein>
<feature type="non-terminal residue" evidence="2">
    <location>
        <position position="466"/>
    </location>
</feature>
<dbReference type="Proteomes" id="UP000245380">
    <property type="component" value="Unassembled WGS sequence"/>
</dbReference>
<feature type="compositionally biased region" description="Basic and acidic residues" evidence="1">
    <location>
        <begin position="18"/>
        <end position="31"/>
    </location>
</feature>
<feature type="compositionally biased region" description="Basic and acidic residues" evidence="1">
    <location>
        <begin position="264"/>
        <end position="282"/>
    </location>
</feature>
<proteinExistence type="predicted"/>